<dbReference type="RefSeq" id="WP_046371149.1">
    <property type="nucleotide sequence ID" value="NZ_BBWV01000004.1"/>
</dbReference>
<dbReference type="Gene3D" id="3.90.550.10">
    <property type="entry name" value="Spore Coat Polysaccharide Biosynthesis Protein SpsA, Chain A"/>
    <property type="match status" value="1"/>
</dbReference>
<dbReference type="InterPro" id="IPR029063">
    <property type="entry name" value="SAM-dependent_MTases_sf"/>
</dbReference>
<dbReference type="CDD" id="cd02440">
    <property type="entry name" value="AdoMet_MTases"/>
    <property type="match status" value="1"/>
</dbReference>
<comment type="caution">
    <text evidence="2">The sequence shown here is derived from an EMBL/GenBank/DDBJ whole genome shotgun (WGS) entry which is preliminary data.</text>
</comment>
<dbReference type="InterPro" id="IPR050834">
    <property type="entry name" value="Glycosyltransf_2"/>
</dbReference>
<dbReference type="PANTHER" id="PTHR43685">
    <property type="entry name" value="GLYCOSYLTRANSFERASE"/>
    <property type="match status" value="1"/>
</dbReference>
<dbReference type="SUPFAM" id="SSF53448">
    <property type="entry name" value="Nucleotide-diphospho-sugar transferases"/>
    <property type="match status" value="1"/>
</dbReference>
<dbReference type="EMBL" id="BBWV01000004">
    <property type="protein sequence ID" value="GAO45197.1"/>
    <property type="molecule type" value="Genomic_DNA"/>
</dbReference>
<gene>
    <name evidence="2" type="ORF">FPE01S_04_04410</name>
</gene>
<dbReference type="GO" id="GO:0016740">
    <property type="term" value="F:transferase activity"/>
    <property type="evidence" value="ECO:0007669"/>
    <property type="project" value="UniProtKB-KW"/>
</dbReference>
<sequence length="535" mass="61442">MSLNPNQPLVTVIITCYNQGRYLTTSIESVYSQSLKESEIILIDDGSTDNTRIVAEMYPDVRYVYQENQGLSAARNTGIDHAKGKYLVFLDADDWLLPQALAINLSLMRGDQRAAFVSGAYQLYYEDRDQYQNVNNEYGPDAYLSLLRGNFIGMHATVMYARWVFDSFRYDTSLSNCEDYDIYLNIARKFPVLRHQQVIAVYRYHLGNMSKDYPRMLRGALHVMKKHEKDLRTEEERESYLAGIESWKHFYSKEILLRLQSVRKHLSAEAIDRDRETLKENSPELFAKLTRDERSIEKRARKGIRMLVKRLLPVVIVEKLKRKPTRLTDLGVVPLSTDFGYDRGGPVDRYYIEDFLQRHSGLIRGRVLEIGDNDYTLRFGGGKVDISDILHVDASNQDATFVGDLTDAPQVPGNAFDCIVLTQTLHLIYDYKKAVETCYRVLKPGGVLLVTVPGISHIGQDQWGKYWQWSFTNNSLNRLLTDIFGEKQVKLETFGNVLVASAFLYGAGLPELTKEQMNYHDKHFQVIIAATAFKK</sequence>
<reference evidence="2 3" key="1">
    <citation type="submission" date="2015-04" db="EMBL/GenBank/DDBJ databases">
        <title>Whole genome shotgun sequence of Flavihumibacter petaseus NBRC 106054.</title>
        <authorList>
            <person name="Miyazawa S."/>
            <person name="Hosoyama A."/>
            <person name="Hashimoto M."/>
            <person name="Noguchi M."/>
            <person name="Tsuchikane K."/>
            <person name="Ohji S."/>
            <person name="Yamazoe A."/>
            <person name="Ichikawa N."/>
            <person name="Kimura A."/>
            <person name="Fujita N."/>
        </authorList>
    </citation>
    <scope>NUCLEOTIDE SEQUENCE [LARGE SCALE GENOMIC DNA]</scope>
    <source>
        <strain evidence="2 3">NBRC 106054</strain>
    </source>
</reference>
<dbReference type="Gene3D" id="3.40.50.150">
    <property type="entry name" value="Vaccinia Virus protein VP39"/>
    <property type="match status" value="1"/>
</dbReference>
<dbReference type="InterPro" id="IPR029044">
    <property type="entry name" value="Nucleotide-diphossugar_trans"/>
</dbReference>
<name>A0A0E9N5E7_9BACT</name>
<dbReference type="Pfam" id="PF13489">
    <property type="entry name" value="Methyltransf_23"/>
    <property type="match status" value="1"/>
</dbReference>
<evidence type="ECO:0000313" key="2">
    <source>
        <dbReference type="EMBL" id="GAO45197.1"/>
    </source>
</evidence>
<organism evidence="2 3">
    <name type="scientific">Flavihumibacter petaseus NBRC 106054</name>
    <dbReference type="NCBI Taxonomy" id="1220578"/>
    <lineage>
        <taxon>Bacteria</taxon>
        <taxon>Pseudomonadati</taxon>
        <taxon>Bacteroidota</taxon>
        <taxon>Chitinophagia</taxon>
        <taxon>Chitinophagales</taxon>
        <taxon>Chitinophagaceae</taxon>
        <taxon>Flavihumibacter</taxon>
    </lineage>
</organism>
<evidence type="ECO:0000259" key="1">
    <source>
        <dbReference type="Pfam" id="PF00535"/>
    </source>
</evidence>
<feature type="domain" description="Glycosyltransferase 2-like" evidence="1">
    <location>
        <begin position="11"/>
        <end position="156"/>
    </location>
</feature>
<dbReference type="Proteomes" id="UP000033121">
    <property type="component" value="Unassembled WGS sequence"/>
</dbReference>
<dbReference type="InterPro" id="IPR001173">
    <property type="entry name" value="Glyco_trans_2-like"/>
</dbReference>
<dbReference type="PANTHER" id="PTHR43685:SF2">
    <property type="entry name" value="GLYCOSYLTRANSFERASE 2-LIKE DOMAIN-CONTAINING PROTEIN"/>
    <property type="match status" value="1"/>
</dbReference>
<protein>
    <submittedName>
        <fullName evidence="2">Putative glycosyltransferase</fullName>
    </submittedName>
</protein>
<keyword evidence="2" id="KW-0808">Transferase</keyword>
<keyword evidence="3" id="KW-1185">Reference proteome</keyword>
<dbReference type="CDD" id="cd00761">
    <property type="entry name" value="Glyco_tranf_GTA_type"/>
    <property type="match status" value="1"/>
</dbReference>
<dbReference type="AlphaFoldDB" id="A0A0E9N5E7"/>
<accession>A0A0E9N5E7</accession>
<dbReference type="SUPFAM" id="SSF53335">
    <property type="entry name" value="S-adenosyl-L-methionine-dependent methyltransferases"/>
    <property type="match status" value="1"/>
</dbReference>
<evidence type="ECO:0000313" key="3">
    <source>
        <dbReference type="Proteomes" id="UP000033121"/>
    </source>
</evidence>
<dbReference type="OrthoDB" id="597270at2"/>
<dbReference type="Pfam" id="PF00535">
    <property type="entry name" value="Glycos_transf_2"/>
    <property type="match status" value="1"/>
</dbReference>
<proteinExistence type="predicted"/>
<dbReference type="STRING" id="1220578.FPE01S_04_04410"/>